<dbReference type="InterPro" id="IPR027417">
    <property type="entry name" value="P-loop_NTPase"/>
</dbReference>
<protein>
    <submittedName>
        <fullName evidence="2">Cytochrome C nitrite reductase</fullName>
    </submittedName>
</protein>
<dbReference type="Proteomes" id="UP000253872">
    <property type="component" value="Unassembled WGS sequence"/>
</dbReference>
<gene>
    <name evidence="2" type="ORF">DPV93_10360</name>
</gene>
<proteinExistence type="predicted"/>
<organism evidence="2 3">
    <name type="scientific">Haemophilus sputorum</name>
    <dbReference type="NCBI Taxonomy" id="1078480"/>
    <lineage>
        <taxon>Bacteria</taxon>
        <taxon>Pseudomonadati</taxon>
        <taxon>Pseudomonadota</taxon>
        <taxon>Gammaproteobacteria</taxon>
        <taxon>Pasteurellales</taxon>
        <taxon>Pasteurellaceae</taxon>
        <taxon>Haemophilus</taxon>
    </lineage>
</organism>
<dbReference type="RefSeq" id="WP_111404430.1">
    <property type="nucleotide sequence ID" value="NZ_QEPN01000011.1"/>
</dbReference>
<name>A0A369YCL5_9PAST</name>
<evidence type="ECO:0000313" key="2">
    <source>
        <dbReference type="EMBL" id="RDE69861.1"/>
    </source>
</evidence>
<evidence type="ECO:0000313" key="3">
    <source>
        <dbReference type="Proteomes" id="UP000253872"/>
    </source>
</evidence>
<dbReference type="PANTHER" id="PTHR22674">
    <property type="entry name" value="NTPASE, KAP FAMILY P-LOOP DOMAIN-CONTAINING 1"/>
    <property type="match status" value="1"/>
</dbReference>
<accession>A0A369YCL5</accession>
<dbReference type="Gene3D" id="3.40.50.300">
    <property type="entry name" value="P-loop containing nucleotide triphosphate hydrolases"/>
    <property type="match status" value="1"/>
</dbReference>
<dbReference type="PANTHER" id="PTHR22674:SF6">
    <property type="entry name" value="NTPASE KAP FAMILY P-LOOP DOMAIN-CONTAINING PROTEIN 1"/>
    <property type="match status" value="1"/>
</dbReference>
<dbReference type="SUPFAM" id="SSF52540">
    <property type="entry name" value="P-loop containing nucleoside triphosphate hydrolases"/>
    <property type="match status" value="1"/>
</dbReference>
<dbReference type="InterPro" id="IPR011646">
    <property type="entry name" value="KAP_P-loop"/>
</dbReference>
<comment type="caution">
    <text evidence="2">The sequence shown here is derived from an EMBL/GenBank/DDBJ whole genome shotgun (WGS) entry which is preliminary data.</text>
</comment>
<evidence type="ECO:0000259" key="1">
    <source>
        <dbReference type="Pfam" id="PF07693"/>
    </source>
</evidence>
<dbReference type="EMBL" id="QEPN01000011">
    <property type="protein sequence ID" value="RDE69861.1"/>
    <property type="molecule type" value="Genomic_DNA"/>
</dbReference>
<feature type="domain" description="KAP NTPase" evidence="1">
    <location>
        <begin position="20"/>
        <end position="290"/>
    </location>
</feature>
<sequence length="664" mass="77130">MELISDNPIKDSSNDLLGRASSAEAFAKHIFSFDYKEGLVVGLCGEWGNGKTSYINLMRPELEKNSFVLDFNPWMFSDAHNLVALFFTEISAQLRDYEDDNELIDSLSSFGELLSNLKPIPFVGNYFSVLGGYLSFFSKKKKEKNSLKNQRDKLIKVLKEISKPITVILDDIDRLSSDELQSILKLVRVTGNFPNIVYVLSFDKNRVIKTLNDNNIDGRDYLEKIIQIPFDIPQVPKKLLQENLFSSLDKILRDVYLDKARWSNAYWNIIKPTIKNIRDIKRYTSSLSNIFKQLGKEIDVVDLLTIEAIRIFFPDKFKKIFELKDYLLARSDNDKRKVKLSDFIQDNEMYASFLEVLFDIDNINSNNEFLKNRRIAYSAFFDLYFEQVMSPEFINVKLSQKVWLAMQSEEDFKIALSTVPDDSLENVVNNLIDYEKDFTKEIALATIPTLYKHLPRVPEKERGFFDLEADMVWSRLVYRLLRKLPEKDKKETITQLLNSSDLYGQYQIVGIIGYREGRGHELVSESDAKDLEEIFLNNIRSATIKELAGTYNLSHIIYFFVSIGNPFSDDILSSPEVFLSLLKSSISERKSQRGDDPTIHREKILLWDVLIKICGDENKVNSLIEKIAKDEELRNKDYMELAIKYKNGYRHKKSMNHEDDLDEF</sequence>
<dbReference type="InterPro" id="IPR052754">
    <property type="entry name" value="NTPase_KAP_P-loop"/>
</dbReference>
<dbReference type="Pfam" id="PF07693">
    <property type="entry name" value="KAP_NTPase"/>
    <property type="match status" value="1"/>
</dbReference>
<dbReference type="AlphaFoldDB" id="A0A369YCL5"/>
<reference evidence="2 3" key="1">
    <citation type="submission" date="2018-05" db="EMBL/GenBank/DDBJ databases">
        <title>Draft Genome Sequences for a Diverse set of 7 Haemophilus Species.</title>
        <authorList>
            <person name="Nichols M."/>
            <person name="Topaz N."/>
            <person name="Wang X."/>
            <person name="Wang X."/>
            <person name="Boxrud D."/>
        </authorList>
    </citation>
    <scope>NUCLEOTIDE SEQUENCE [LARGE SCALE GENOMIC DNA]</scope>
    <source>
        <strain evidence="2 3">C2002001239</strain>
    </source>
</reference>